<evidence type="ECO:0000259" key="5">
    <source>
        <dbReference type="PROSITE" id="PS50865"/>
    </source>
</evidence>
<evidence type="ECO:0000256" key="4">
    <source>
        <dbReference type="PROSITE-ProRule" id="PRU00134"/>
    </source>
</evidence>
<dbReference type="RefSeq" id="XP_041190292.1">
    <property type="nucleotide sequence ID" value="XM_041336375.1"/>
</dbReference>
<name>A0A9P7E673_9AGAM</name>
<accession>A0A9P7E673</accession>
<dbReference type="Gene3D" id="6.10.140.2220">
    <property type="match status" value="1"/>
</dbReference>
<evidence type="ECO:0000313" key="7">
    <source>
        <dbReference type="Proteomes" id="UP000807769"/>
    </source>
</evidence>
<evidence type="ECO:0000256" key="3">
    <source>
        <dbReference type="ARBA" id="ARBA00022833"/>
    </source>
</evidence>
<protein>
    <recommendedName>
        <fullName evidence="5">MYND-type domain-containing protein</fullName>
    </recommendedName>
</protein>
<reference evidence="6" key="1">
    <citation type="journal article" date="2020" name="New Phytol.">
        <title>Comparative genomics reveals dynamic genome evolution in host specialist ectomycorrhizal fungi.</title>
        <authorList>
            <person name="Lofgren L.A."/>
            <person name="Nguyen N.H."/>
            <person name="Vilgalys R."/>
            <person name="Ruytinx J."/>
            <person name="Liao H.L."/>
            <person name="Branco S."/>
            <person name="Kuo A."/>
            <person name="LaButti K."/>
            <person name="Lipzen A."/>
            <person name="Andreopoulos W."/>
            <person name="Pangilinan J."/>
            <person name="Riley R."/>
            <person name="Hundley H."/>
            <person name="Na H."/>
            <person name="Barry K."/>
            <person name="Grigoriev I.V."/>
            <person name="Stajich J.E."/>
            <person name="Kennedy P.G."/>
        </authorList>
    </citation>
    <scope>NUCLEOTIDE SEQUENCE</scope>
    <source>
        <strain evidence="6">MN1</strain>
    </source>
</reference>
<keyword evidence="1" id="KW-0479">Metal-binding</keyword>
<keyword evidence="7" id="KW-1185">Reference proteome</keyword>
<dbReference type="OrthoDB" id="549788at2759"/>
<sequence>MPLTAQERTALKSLPKRIQRSTDGALEGVVHDLRKLHHWVDNSTDVEANMALLPIFYTHLDPAVIPDQPLPTDDAQVLILAKLSLMSIVQTCASLRGVLNESLADKMITDALVRRWDTLFPWLQFMYRHFLPFPPRRDPPKGFDICDVDAISIATRALSQISVSAAGQHLIQTNIAVQQFIAKLWLYIGKLKDEDLLRHDASFRHAGKEGADDEMPGHVRRIMVGIVTTCMGALPVPSALPTLHNLLDAMGGYEPFVASALRYIRWFGRKIGDMNNRTTPNYGLVTAMLGFVDALSVSVRFLSLVSVMDSTCQEELILHGAPSDVVTAILQTWPVLAGTRVSSSTETSAAERCTMILEDACDYIDVILRQSEACIPALCQVLDAGFIQLVLQGGFRCPQMASGVLKLIPPFLMYHKVLHHFQKAMDRTADGIARLGPYAKKDDEVQQSWISVQQAARQILNICRKTSPLPFYEQKCANLECPYDNDKRPHYRCCGCFVARYCSRSCQRTDWKSRHRTACPVLHSAGGFDGSKHIRGSLPLIMLVETFNYSLYADRIQEAMEQARKDYPKDIDRLVLETNLSAYPVTFSARPVQQYADKFDPRFDPVMLKELRGLPGKHILMALKLRAGREECVVLSPRVGLTLAFQWPAAKEEEAVLSSVQEALVSRLAVGPGNVIKRGEGFKVVEYRQQPMTQPATSFNG</sequence>
<dbReference type="GO" id="GO:0008270">
    <property type="term" value="F:zinc ion binding"/>
    <property type="evidence" value="ECO:0007669"/>
    <property type="project" value="UniProtKB-KW"/>
</dbReference>
<feature type="domain" description="MYND-type" evidence="5">
    <location>
        <begin position="478"/>
        <end position="519"/>
    </location>
</feature>
<dbReference type="Proteomes" id="UP000807769">
    <property type="component" value="Unassembled WGS sequence"/>
</dbReference>
<dbReference type="SUPFAM" id="SSF144232">
    <property type="entry name" value="HIT/MYND zinc finger-like"/>
    <property type="match status" value="1"/>
</dbReference>
<organism evidence="6 7">
    <name type="scientific">Suillus subaureus</name>
    <dbReference type="NCBI Taxonomy" id="48587"/>
    <lineage>
        <taxon>Eukaryota</taxon>
        <taxon>Fungi</taxon>
        <taxon>Dikarya</taxon>
        <taxon>Basidiomycota</taxon>
        <taxon>Agaricomycotina</taxon>
        <taxon>Agaricomycetes</taxon>
        <taxon>Agaricomycetidae</taxon>
        <taxon>Boletales</taxon>
        <taxon>Suillineae</taxon>
        <taxon>Suillaceae</taxon>
        <taxon>Suillus</taxon>
    </lineage>
</organism>
<evidence type="ECO:0000313" key="6">
    <source>
        <dbReference type="EMBL" id="KAG1811871.1"/>
    </source>
</evidence>
<dbReference type="PROSITE" id="PS50865">
    <property type="entry name" value="ZF_MYND_2"/>
    <property type="match status" value="1"/>
</dbReference>
<gene>
    <name evidence="6" type="ORF">BJ212DRAFT_1373732</name>
</gene>
<proteinExistence type="predicted"/>
<dbReference type="InterPro" id="IPR002893">
    <property type="entry name" value="Znf_MYND"/>
</dbReference>
<comment type="caution">
    <text evidence="6">The sequence shown here is derived from an EMBL/GenBank/DDBJ whole genome shotgun (WGS) entry which is preliminary data.</text>
</comment>
<keyword evidence="2 4" id="KW-0863">Zinc-finger</keyword>
<dbReference type="Pfam" id="PF01753">
    <property type="entry name" value="zf-MYND"/>
    <property type="match status" value="1"/>
</dbReference>
<evidence type="ECO:0000256" key="1">
    <source>
        <dbReference type="ARBA" id="ARBA00022723"/>
    </source>
</evidence>
<dbReference type="AlphaFoldDB" id="A0A9P7E673"/>
<dbReference type="GeneID" id="64630392"/>
<keyword evidence="3" id="KW-0862">Zinc</keyword>
<dbReference type="EMBL" id="JABBWG010000028">
    <property type="protein sequence ID" value="KAG1811871.1"/>
    <property type="molecule type" value="Genomic_DNA"/>
</dbReference>
<evidence type="ECO:0000256" key="2">
    <source>
        <dbReference type="ARBA" id="ARBA00022771"/>
    </source>
</evidence>